<dbReference type="PANTHER" id="PTHR21015:SF22">
    <property type="entry name" value="GLYCOSYLTRANSFERASE"/>
    <property type="match status" value="1"/>
</dbReference>
<dbReference type="AlphaFoldDB" id="A0A3T1CG60"/>
<accession>A0A3T1CG60</accession>
<keyword evidence="2" id="KW-1185">Reference proteome</keyword>
<dbReference type="SUPFAM" id="SSF53756">
    <property type="entry name" value="UDP-Glycosyltransferase/glycogen phosphorylase"/>
    <property type="match status" value="1"/>
</dbReference>
<dbReference type="RefSeq" id="WP_130586003.1">
    <property type="nucleotide sequence ID" value="NZ_AP019389.1"/>
</dbReference>
<dbReference type="PANTHER" id="PTHR21015">
    <property type="entry name" value="UDP-N-ACETYLGLUCOSAMINE--N-ACETYLMURAMYL-(PENTAPEPTIDE) PYROPHOSPHORYL-UNDECAPRENOL N-ACETYLGLUCOSAMINE TRANSFERASE 1"/>
    <property type="match status" value="1"/>
</dbReference>
<protein>
    <recommendedName>
        <fullName evidence="3">Glycosyl transferase family 28 C-terminal domain-containing protein</fullName>
    </recommendedName>
</protein>
<gene>
    <name evidence="1" type="ORF">EKJ_08120</name>
</gene>
<evidence type="ECO:0000313" key="2">
    <source>
        <dbReference type="Proteomes" id="UP000290057"/>
    </source>
</evidence>
<name>A0A3T1CG60_9SPHN</name>
<organism evidence="1 2">
    <name type="scientific">Qipengyuania flava</name>
    <dbReference type="NCBI Taxonomy" id="192812"/>
    <lineage>
        <taxon>Bacteria</taxon>
        <taxon>Pseudomonadati</taxon>
        <taxon>Pseudomonadota</taxon>
        <taxon>Alphaproteobacteria</taxon>
        <taxon>Sphingomonadales</taxon>
        <taxon>Erythrobacteraceae</taxon>
        <taxon>Qipengyuania</taxon>
    </lineage>
</organism>
<dbReference type="Proteomes" id="UP000290057">
    <property type="component" value="Chromosome"/>
</dbReference>
<reference evidence="1 2" key="1">
    <citation type="submission" date="2019-01" db="EMBL/GenBank/DDBJ databases">
        <title>Complete genome sequence of Erythrobacter flavus KJ5.</title>
        <authorList>
            <person name="Kanesaki Y."/>
            <person name="Brotosudarmo T."/>
            <person name="Moriuchi R."/>
            <person name="Awai K."/>
        </authorList>
    </citation>
    <scope>NUCLEOTIDE SEQUENCE [LARGE SCALE GENOMIC DNA]</scope>
    <source>
        <strain evidence="1 2">KJ5</strain>
    </source>
</reference>
<sequence length="379" mass="41323">MSATGPIGYFVHHQGRGHAERAAALANALIDLRNVTLFCARDDIFPALDERIELHLIPSLFEPTGREAPAMAALPMPGIVHCAPLGWPSITQGFASIAQWFVEAEPALFVTDVSAELGQLARLCSVPHVAVLQHGERGDAGHMAAYDSAVGLLAPYAEQLEQQERTAGMRGKTHYASGIGVDCAEFPTREEARRRLALNDAEEIVLVIAGGGGEGTPSAPLTLGARNEPDARWITIGQVRSEWHETPPGNLEHRGWVDNPRDWIAAADRIVSSCGNTTVHMILAAGKPWVVIPEWRYFDEQFCKAEVLDREGLAAVSRHWPSHAGAWDRLWHAAGLIDIDRQRAVIAAEPAKAAAQWLDRLSSQLWRGTEQRPTLEAVA</sequence>
<dbReference type="Gene3D" id="3.40.50.2000">
    <property type="entry name" value="Glycogen Phosphorylase B"/>
    <property type="match status" value="1"/>
</dbReference>
<evidence type="ECO:0008006" key="3">
    <source>
        <dbReference type="Google" id="ProtNLM"/>
    </source>
</evidence>
<proteinExistence type="predicted"/>
<dbReference type="GO" id="GO:0016757">
    <property type="term" value="F:glycosyltransferase activity"/>
    <property type="evidence" value="ECO:0007669"/>
    <property type="project" value="TreeGrafter"/>
</dbReference>
<evidence type="ECO:0000313" key="1">
    <source>
        <dbReference type="EMBL" id="BBI19965.1"/>
    </source>
</evidence>
<dbReference type="EMBL" id="AP019389">
    <property type="protein sequence ID" value="BBI19965.1"/>
    <property type="molecule type" value="Genomic_DNA"/>
</dbReference>